<evidence type="ECO:0000313" key="4">
    <source>
        <dbReference type="EMBL" id="CAF3562554.1"/>
    </source>
</evidence>
<proteinExistence type="predicted"/>
<evidence type="ECO:0000313" key="3">
    <source>
        <dbReference type="EMBL" id="CAF0779541.1"/>
    </source>
</evidence>
<feature type="compositionally biased region" description="Polar residues" evidence="1">
    <location>
        <begin position="119"/>
        <end position="131"/>
    </location>
</feature>
<evidence type="ECO:0000256" key="1">
    <source>
        <dbReference type="SAM" id="MobiDB-lite"/>
    </source>
</evidence>
<reference evidence="3" key="1">
    <citation type="submission" date="2021-02" db="EMBL/GenBank/DDBJ databases">
        <authorList>
            <person name="Nowell W R."/>
        </authorList>
    </citation>
    <scope>NUCLEOTIDE SEQUENCE</scope>
</reference>
<dbReference type="OrthoDB" id="167398at2759"/>
<dbReference type="PANTHER" id="PTHR35170:SF2">
    <property type="entry name" value="PROTEIN DD3-3"/>
    <property type="match status" value="1"/>
</dbReference>
<dbReference type="InterPro" id="IPR053320">
    <property type="entry name" value="Protein_DD3-3_O-glyco"/>
</dbReference>
<dbReference type="EMBL" id="CAJOBC010000264">
    <property type="protein sequence ID" value="CAF3562554.1"/>
    <property type="molecule type" value="Genomic_DNA"/>
</dbReference>
<feature type="compositionally biased region" description="Basic and acidic residues" evidence="1">
    <location>
        <begin position="132"/>
        <end position="143"/>
    </location>
</feature>
<evidence type="ECO:0000313" key="5">
    <source>
        <dbReference type="Proteomes" id="UP000663829"/>
    </source>
</evidence>
<feature type="region of interest" description="Disordered" evidence="1">
    <location>
        <begin position="365"/>
        <end position="393"/>
    </location>
</feature>
<feature type="region of interest" description="Disordered" evidence="1">
    <location>
        <begin position="119"/>
        <end position="143"/>
    </location>
</feature>
<sequence>MINIYLFILISLNYVSADVYLHFPPGSNNRVNEQSADRTNAQNAFNSQNNNKGGYNVPDATDKPYGTNSSLQYYLKFFQSGKVGKTILRFIWTNQHGCGGDESTNPTKQKYKFRNGVNTLQQGYTPNPSSDQKGKQNDVNTDRRLHETWDYYNRCNNRERNKEYTSQSSCEQATNNQFTYKWALPHDTMSGQAECLVLNAVPSCIQASWTRSNYLGLKDDAEPMSFDWNLPTFPSNTIKRCLARIRYNISTYDYDIFNIDSKNNNQKSPIRTDPLITVDNGIQLKININTAQFGRTFQDRTHIFEIQPRPSGIQDQETIYNWNVMGKRGNIVQTYPAIEYDFTPRNLIISQGDLIHMQWSGSNTHKNGLPSVDGQEGNDGEGEKGTDRSNMLQMRSRDENYPYPYEMTTLWSNSKVRWSPYQKTNDNIKKEDLALYFASSGYYRCQRLADCSEENNRNYTIETRSSLDIDLNVAPASFEGAVLEIKQGIYHVMCTRNNNFSNRAQKGTLTVS</sequence>
<feature type="chain" id="PRO_5036222780" description="Self-marker protein" evidence="2">
    <location>
        <begin position="18"/>
        <end position="512"/>
    </location>
</feature>
<gene>
    <name evidence="3" type="ORF">GPM918_LOCUS2384</name>
    <name evidence="4" type="ORF">SRO942_LOCUS2384</name>
</gene>
<dbReference type="EMBL" id="CAJNOQ010000264">
    <property type="protein sequence ID" value="CAF0779541.1"/>
    <property type="molecule type" value="Genomic_DNA"/>
</dbReference>
<keyword evidence="5" id="KW-1185">Reference proteome</keyword>
<accession>A0A813R7P9</accession>
<comment type="caution">
    <text evidence="3">The sequence shown here is derived from an EMBL/GenBank/DDBJ whole genome shotgun (WGS) entry which is preliminary data.</text>
</comment>
<evidence type="ECO:0000256" key="2">
    <source>
        <dbReference type="SAM" id="SignalP"/>
    </source>
</evidence>
<dbReference type="AlphaFoldDB" id="A0A813R7P9"/>
<dbReference type="Proteomes" id="UP000663829">
    <property type="component" value="Unassembled WGS sequence"/>
</dbReference>
<evidence type="ECO:0008006" key="6">
    <source>
        <dbReference type="Google" id="ProtNLM"/>
    </source>
</evidence>
<dbReference type="Proteomes" id="UP000681722">
    <property type="component" value="Unassembled WGS sequence"/>
</dbReference>
<organism evidence="3 5">
    <name type="scientific">Didymodactylos carnosus</name>
    <dbReference type="NCBI Taxonomy" id="1234261"/>
    <lineage>
        <taxon>Eukaryota</taxon>
        <taxon>Metazoa</taxon>
        <taxon>Spiralia</taxon>
        <taxon>Gnathifera</taxon>
        <taxon>Rotifera</taxon>
        <taxon>Eurotatoria</taxon>
        <taxon>Bdelloidea</taxon>
        <taxon>Philodinida</taxon>
        <taxon>Philodinidae</taxon>
        <taxon>Didymodactylos</taxon>
    </lineage>
</organism>
<dbReference type="PANTHER" id="PTHR35170">
    <property type="entry name" value="PROTEIN DD3-3"/>
    <property type="match status" value="1"/>
</dbReference>
<protein>
    <recommendedName>
        <fullName evidence="6">Self-marker protein</fullName>
    </recommendedName>
</protein>
<name>A0A813R7P9_9BILA</name>
<feature type="signal peptide" evidence="2">
    <location>
        <begin position="1"/>
        <end position="17"/>
    </location>
</feature>
<keyword evidence="2" id="KW-0732">Signal</keyword>